<dbReference type="EMBL" id="CP003117">
    <property type="protein sequence ID" value="AET64451.1"/>
    <property type="molecule type" value="Genomic_DNA"/>
</dbReference>
<dbReference type="KEGG" id="mhi:Mhar_1083"/>
<reference evidence="2 3" key="1">
    <citation type="journal article" date="2012" name="PLoS ONE">
        <title>The genome characteristics and predicted function of methyl-group oxidation pathway in the obligate aceticlastic methanogens, Methanosaeta spp.</title>
        <authorList>
            <person name="Zhu J."/>
            <person name="Zheng H."/>
            <person name="Ai G."/>
            <person name="Zhang G."/>
            <person name="Liu D."/>
            <person name="Liu X."/>
            <person name="Dong X."/>
        </authorList>
    </citation>
    <scope>NUCLEOTIDE SEQUENCE [LARGE SCALE GENOMIC DNA]</scope>
    <source>
        <strain evidence="2 3">6Ac</strain>
    </source>
</reference>
<organism evidence="2 3">
    <name type="scientific">Methanothrix harundinacea (strain 6Ac)</name>
    <name type="common">Methanosaeta harundinacea</name>
    <dbReference type="NCBI Taxonomy" id="1110509"/>
    <lineage>
        <taxon>Archaea</taxon>
        <taxon>Methanobacteriati</taxon>
        <taxon>Methanobacteriota</taxon>
        <taxon>Stenosarchaea group</taxon>
        <taxon>Methanomicrobia</taxon>
        <taxon>Methanotrichales</taxon>
        <taxon>Methanotrichaceae</taxon>
        <taxon>Methanothrix</taxon>
    </lineage>
</organism>
<sequence length="71" mass="7862">MAGPARGPEEGPSDPSWSPRAAPGERRRAARNGTINHFDLIFFNPLNLFSSRFKNQPLLGGLCRFNPPLRS</sequence>
<dbReference type="HOGENOM" id="CLU_2730365_0_0_2"/>
<proteinExistence type="predicted"/>
<dbReference type="AlphaFoldDB" id="G7WMF6"/>
<gene>
    <name evidence="2" type="ordered locus">Mhar_1083</name>
</gene>
<evidence type="ECO:0000313" key="3">
    <source>
        <dbReference type="Proteomes" id="UP000005877"/>
    </source>
</evidence>
<protein>
    <submittedName>
        <fullName evidence="2">Uncharacterized protein</fullName>
    </submittedName>
</protein>
<evidence type="ECO:0000256" key="1">
    <source>
        <dbReference type="SAM" id="MobiDB-lite"/>
    </source>
</evidence>
<dbReference type="Proteomes" id="UP000005877">
    <property type="component" value="Chromosome"/>
</dbReference>
<evidence type="ECO:0000313" key="2">
    <source>
        <dbReference type="EMBL" id="AET64451.1"/>
    </source>
</evidence>
<keyword evidence="3" id="KW-1185">Reference proteome</keyword>
<name>G7WMF6_METH6</name>
<feature type="region of interest" description="Disordered" evidence="1">
    <location>
        <begin position="1"/>
        <end position="30"/>
    </location>
</feature>
<accession>G7WMF6</accession>